<organism evidence="1 2">
    <name type="scientific">Methylomonas subterranea</name>
    <dbReference type="NCBI Taxonomy" id="2952225"/>
    <lineage>
        <taxon>Bacteria</taxon>
        <taxon>Pseudomonadati</taxon>
        <taxon>Pseudomonadota</taxon>
        <taxon>Gammaproteobacteria</taxon>
        <taxon>Methylococcales</taxon>
        <taxon>Methylococcaceae</taxon>
        <taxon>Methylomonas</taxon>
    </lineage>
</organism>
<comment type="caution">
    <text evidence="1">The sequence shown here is derived from an EMBL/GenBank/DDBJ whole genome shotgun (WGS) entry which is preliminary data.</text>
</comment>
<accession>A0ABT1TCV6</accession>
<sequence length="64" mass="6950">MSVYIITLRDTDTGVEIKSNEVADPSGALDTPALVLGAAMVENVNQYLQRRAAQSSPYQADTRH</sequence>
<dbReference type="Proteomes" id="UP001524499">
    <property type="component" value="Unassembled WGS sequence"/>
</dbReference>
<keyword evidence="2" id="KW-1185">Reference proteome</keyword>
<proteinExistence type="predicted"/>
<protein>
    <submittedName>
        <fullName evidence="1">Uncharacterized protein</fullName>
    </submittedName>
</protein>
<evidence type="ECO:0000313" key="2">
    <source>
        <dbReference type="Proteomes" id="UP001524499"/>
    </source>
</evidence>
<dbReference type="EMBL" id="JANIBJ010000005">
    <property type="protein sequence ID" value="MCQ8103260.1"/>
    <property type="molecule type" value="Genomic_DNA"/>
</dbReference>
<gene>
    <name evidence="1" type="ORF">NP590_04000</name>
</gene>
<dbReference type="RefSeq" id="WP_256600945.1">
    <property type="nucleotide sequence ID" value="NZ_JANIBJ010000005.1"/>
</dbReference>
<name>A0ABT1TCV6_9GAMM</name>
<reference evidence="1 2" key="1">
    <citation type="submission" date="2022-07" db="EMBL/GenBank/DDBJ databases">
        <title>Methylomonas rivi sp. nov., Methylomonas rosea sp. nov., Methylomonas aureus sp. nov. and Methylomonas subterranea sp. nov., four novel methanotrophs isolated from a freshwater creek and the deep terrestrial subsurface.</title>
        <authorList>
            <person name="Abin C."/>
            <person name="Sankaranarayanan K."/>
            <person name="Garner C."/>
            <person name="Sindelar R."/>
            <person name="Kotary K."/>
            <person name="Garner R."/>
            <person name="Barclay S."/>
            <person name="Lawson P."/>
            <person name="Krumholz L."/>
        </authorList>
    </citation>
    <scope>NUCLEOTIDE SEQUENCE [LARGE SCALE GENOMIC DNA]</scope>
    <source>
        <strain evidence="1 2">SURF-2</strain>
    </source>
</reference>
<evidence type="ECO:0000313" key="1">
    <source>
        <dbReference type="EMBL" id="MCQ8103260.1"/>
    </source>
</evidence>